<proteinExistence type="predicted"/>
<organism evidence="1 2">
    <name type="scientific">Xylella taiwanensis</name>
    <dbReference type="NCBI Taxonomy" id="1444770"/>
    <lineage>
        <taxon>Bacteria</taxon>
        <taxon>Pseudomonadati</taxon>
        <taxon>Pseudomonadota</taxon>
        <taxon>Gammaproteobacteria</taxon>
        <taxon>Lysobacterales</taxon>
        <taxon>Lysobacteraceae</taxon>
        <taxon>Xylella</taxon>
    </lineage>
</organism>
<evidence type="ECO:0000313" key="1">
    <source>
        <dbReference type="EMBL" id="EWS77962.1"/>
    </source>
</evidence>
<reference evidence="1 2" key="1">
    <citation type="journal article" date="2014" name="Genome Announc.">
        <title>Draft Genome Sequence of Xylella fastidiosa Pear Leaf Scorch Strain in Taiwan.</title>
        <authorList>
            <person name="Su C.C."/>
            <person name="Deng W.L."/>
            <person name="Jan F.J."/>
            <person name="Chang C.J."/>
            <person name="Huang H."/>
            <person name="Chen J."/>
        </authorList>
    </citation>
    <scope>NUCLEOTIDE SEQUENCE [LARGE SCALE GENOMIC DNA]</scope>
    <source>
        <strain evidence="1 2">PLS229</strain>
    </source>
</reference>
<sequence length="41" mass="4302">MVVSVFARVEGHGDQAGCAGAPGTLASLIRIDLSECKVMRR</sequence>
<comment type="caution">
    <text evidence="1">The sequence shown here is derived from an EMBL/GenBank/DDBJ whole genome shotgun (WGS) entry which is preliminary data.</text>
</comment>
<dbReference type="AlphaFoldDB" id="Z9JJM9"/>
<name>Z9JJM9_9GAMM</name>
<gene>
    <name evidence="1" type="ORF">AF72_08250</name>
</gene>
<dbReference type="PATRIC" id="fig|1444770.3.peg.1956"/>
<protein>
    <submittedName>
        <fullName evidence="1">Uncharacterized protein</fullName>
    </submittedName>
</protein>
<dbReference type="EMBL" id="JDSQ01000012">
    <property type="protein sequence ID" value="EWS77962.1"/>
    <property type="molecule type" value="Genomic_DNA"/>
</dbReference>
<dbReference type="Proteomes" id="UP000020406">
    <property type="component" value="Unassembled WGS sequence"/>
</dbReference>
<accession>Z9JJM9</accession>
<evidence type="ECO:0000313" key="2">
    <source>
        <dbReference type="Proteomes" id="UP000020406"/>
    </source>
</evidence>